<evidence type="ECO:0000256" key="7">
    <source>
        <dbReference type="PROSITE-ProRule" id="PRU01091"/>
    </source>
</evidence>
<dbReference type="InterPro" id="IPR039420">
    <property type="entry name" value="WalR-like"/>
</dbReference>
<evidence type="ECO:0000259" key="8">
    <source>
        <dbReference type="PROSITE" id="PS50110"/>
    </source>
</evidence>
<evidence type="ECO:0000256" key="2">
    <source>
        <dbReference type="ARBA" id="ARBA00023012"/>
    </source>
</evidence>
<dbReference type="PROSITE" id="PS50110">
    <property type="entry name" value="RESPONSE_REGULATORY"/>
    <property type="match status" value="1"/>
</dbReference>
<feature type="modified residue" description="4-aspartylphosphate" evidence="6">
    <location>
        <position position="51"/>
    </location>
</feature>
<evidence type="ECO:0000256" key="5">
    <source>
        <dbReference type="ARBA" id="ARBA00023163"/>
    </source>
</evidence>
<dbReference type="EMBL" id="VHSH01000001">
    <property type="protein sequence ID" value="TQV83037.1"/>
    <property type="molecule type" value="Genomic_DNA"/>
</dbReference>
<comment type="caution">
    <text evidence="10">The sequence shown here is derived from an EMBL/GenBank/DDBJ whole genome shotgun (WGS) entry which is preliminary data.</text>
</comment>
<dbReference type="InterPro" id="IPR001867">
    <property type="entry name" value="OmpR/PhoB-type_DNA-bd"/>
</dbReference>
<dbReference type="InterPro" id="IPR036388">
    <property type="entry name" value="WH-like_DNA-bd_sf"/>
</dbReference>
<organism evidence="10 11">
    <name type="scientific">Denitrobaculum tricleocarpae</name>
    <dbReference type="NCBI Taxonomy" id="2591009"/>
    <lineage>
        <taxon>Bacteria</taxon>
        <taxon>Pseudomonadati</taxon>
        <taxon>Pseudomonadota</taxon>
        <taxon>Alphaproteobacteria</taxon>
        <taxon>Rhodospirillales</taxon>
        <taxon>Rhodospirillaceae</taxon>
        <taxon>Denitrobaculum</taxon>
    </lineage>
</organism>
<dbReference type="InterPro" id="IPR001789">
    <property type="entry name" value="Sig_transdc_resp-reg_receiver"/>
</dbReference>
<evidence type="ECO:0000256" key="3">
    <source>
        <dbReference type="ARBA" id="ARBA00023015"/>
    </source>
</evidence>
<dbReference type="Gene3D" id="1.10.10.10">
    <property type="entry name" value="Winged helix-like DNA-binding domain superfamily/Winged helix DNA-binding domain"/>
    <property type="match status" value="1"/>
</dbReference>
<dbReference type="SMART" id="SM00862">
    <property type="entry name" value="Trans_reg_C"/>
    <property type="match status" value="1"/>
</dbReference>
<keyword evidence="5" id="KW-0804">Transcription</keyword>
<feature type="domain" description="Response regulatory" evidence="8">
    <location>
        <begin position="2"/>
        <end position="116"/>
    </location>
</feature>
<keyword evidence="3" id="KW-0805">Transcription regulation</keyword>
<dbReference type="GO" id="GO:0032993">
    <property type="term" value="C:protein-DNA complex"/>
    <property type="evidence" value="ECO:0007669"/>
    <property type="project" value="TreeGrafter"/>
</dbReference>
<dbReference type="GO" id="GO:0000976">
    <property type="term" value="F:transcription cis-regulatory region binding"/>
    <property type="evidence" value="ECO:0007669"/>
    <property type="project" value="TreeGrafter"/>
</dbReference>
<dbReference type="AlphaFoldDB" id="A0A545U0N6"/>
<reference evidence="10 11" key="1">
    <citation type="submission" date="2019-06" db="EMBL/GenBank/DDBJ databases">
        <title>Whole genome sequence for Rhodospirillaceae sp. R148.</title>
        <authorList>
            <person name="Wang G."/>
        </authorList>
    </citation>
    <scope>NUCLEOTIDE SEQUENCE [LARGE SCALE GENOMIC DNA]</scope>
    <source>
        <strain evidence="10 11">R148</strain>
    </source>
</reference>
<feature type="domain" description="OmpR/PhoB-type" evidence="9">
    <location>
        <begin position="128"/>
        <end position="224"/>
    </location>
</feature>
<dbReference type="SMART" id="SM00448">
    <property type="entry name" value="REC"/>
    <property type="match status" value="1"/>
</dbReference>
<dbReference type="OrthoDB" id="9802426at2"/>
<keyword evidence="2" id="KW-0902">Two-component regulatory system</keyword>
<dbReference type="GO" id="GO:0005829">
    <property type="term" value="C:cytosol"/>
    <property type="evidence" value="ECO:0007669"/>
    <property type="project" value="TreeGrafter"/>
</dbReference>
<evidence type="ECO:0000256" key="4">
    <source>
        <dbReference type="ARBA" id="ARBA00023125"/>
    </source>
</evidence>
<dbReference type="GO" id="GO:0006355">
    <property type="term" value="P:regulation of DNA-templated transcription"/>
    <property type="evidence" value="ECO:0007669"/>
    <property type="project" value="InterPro"/>
</dbReference>
<dbReference type="Pfam" id="PF00072">
    <property type="entry name" value="Response_reg"/>
    <property type="match status" value="1"/>
</dbReference>
<accession>A0A545U0N6</accession>
<gene>
    <name evidence="10" type="ORF">FKG95_00060</name>
</gene>
<evidence type="ECO:0000259" key="9">
    <source>
        <dbReference type="PROSITE" id="PS51755"/>
    </source>
</evidence>
<sequence>MNLLLVEDEARVADFIVRGLRAEGWVVTHAPDAETAMELSQQDRFDVIVLDLVLPGMQGQDFCRKLRARRDLTPILMLSALDALDERVAGLRLGADDYMGKPFEFDELIARIEALARRSTQFSDPPVQSLLQVGAIALDLESLQATVEGEVLDLTAKEREILKLFLSKPGRVFSRERILNSVWGTNEDPLTNVVDVYVGRLRRKLGTQCDKLQTIRGAGYRLRGD</sequence>
<dbReference type="PROSITE" id="PS51755">
    <property type="entry name" value="OMPR_PHOB"/>
    <property type="match status" value="1"/>
</dbReference>
<dbReference type="Proteomes" id="UP000315252">
    <property type="component" value="Unassembled WGS sequence"/>
</dbReference>
<dbReference type="SUPFAM" id="SSF46894">
    <property type="entry name" value="C-terminal effector domain of the bipartite response regulators"/>
    <property type="match status" value="1"/>
</dbReference>
<keyword evidence="1 6" id="KW-0597">Phosphoprotein</keyword>
<name>A0A545U0N6_9PROT</name>
<dbReference type="RefSeq" id="WP_142893903.1">
    <property type="nucleotide sequence ID" value="NZ_ML660052.1"/>
</dbReference>
<dbReference type="Gene3D" id="3.40.50.2300">
    <property type="match status" value="1"/>
</dbReference>
<evidence type="ECO:0000256" key="6">
    <source>
        <dbReference type="PROSITE-ProRule" id="PRU00169"/>
    </source>
</evidence>
<dbReference type="Pfam" id="PF00486">
    <property type="entry name" value="Trans_reg_C"/>
    <property type="match status" value="1"/>
</dbReference>
<keyword evidence="4 7" id="KW-0238">DNA-binding</keyword>
<dbReference type="PANTHER" id="PTHR48111:SF22">
    <property type="entry name" value="REGULATOR OF RPOS"/>
    <property type="match status" value="1"/>
</dbReference>
<dbReference type="PANTHER" id="PTHR48111">
    <property type="entry name" value="REGULATOR OF RPOS"/>
    <property type="match status" value="1"/>
</dbReference>
<proteinExistence type="predicted"/>
<dbReference type="SUPFAM" id="SSF52172">
    <property type="entry name" value="CheY-like"/>
    <property type="match status" value="1"/>
</dbReference>
<dbReference type="GO" id="GO:0000156">
    <property type="term" value="F:phosphorelay response regulator activity"/>
    <property type="evidence" value="ECO:0007669"/>
    <property type="project" value="TreeGrafter"/>
</dbReference>
<dbReference type="InterPro" id="IPR011006">
    <property type="entry name" value="CheY-like_superfamily"/>
</dbReference>
<evidence type="ECO:0000313" key="10">
    <source>
        <dbReference type="EMBL" id="TQV83037.1"/>
    </source>
</evidence>
<protein>
    <submittedName>
        <fullName evidence="10">Response regulator transcription factor</fullName>
    </submittedName>
</protein>
<feature type="DNA-binding region" description="OmpR/PhoB-type" evidence="7">
    <location>
        <begin position="128"/>
        <end position="224"/>
    </location>
</feature>
<dbReference type="InterPro" id="IPR016032">
    <property type="entry name" value="Sig_transdc_resp-reg_C-effctor"/>
</dbReference>
<evidence type="ECO:0000256" key="1">
    <source>
        <dbReference type="ARBA" id="ARBA00022553"/>
    </source>
</evidence>
<keyword evidence="11" id="KW-1185">Reference proteome</keyword>
<dbReference type="Gene3D" id="6.10.250.690">
    <property type="match status" value="1"/>
</dbReference>
<evidence type="ECO:0000313" key="11">
    <source>
        <dbReference type="Proteomes" id="UP000315252"/>
    </source>
</evidence>
<dbReference type="CDD" id="cd00383">
    <property type="entry name" value="trans_reg_C"/>
    <property type="match status" value="1"/>
</dbReference>